<accession>A0A841FQA3</accession>
<proteinExistence type="predicted"/>
<evidence type="ECO:0000256" key="1">
    <source>
        <dbReference type="SAM" id="MobiDB-lite"/>
    </source>
</evidence>
<feature type="region of interest" description="Disordered" evidence="1">
    <location>
        <begin position="24"/>
        <end position="45"/>
    </location>
</feature>
<keyword evidence="4" id="KW-1185">Reference proteome</keyword>
<evidence type="ECO:0000313" key="4">
    <source>
        <dbReference type="Proteomes" id="UP000548476"/>
    </source>
</evidence>
<comment type="caution">
    <text evidence="3">The sequence shown here is derived from an EMBL/GenBank/DDBJ whole genome shotgun (WGS) entry which is preliminary data.</text>
</comment>
<gene>
    <name evidence="3" type="ORF">HNR73_002593</name>
</gene>
<dbReference type="RefSeq" id="WP_184787608.1">
    <property type="nucleotide sequence ID" value="NZ_BONT01000068.1"/>
</dbReference>
<organism evidence="3 4">
    <name type="scientific">Phytomonospora endophytica</name>
    <dbReference type="NCBI Taxonomy" id="714109"/>
    <lineage>
        <taxon>Bacteria</taxon>
        <taxon>Bacillati</taxon>
        <taxon>Actinomycetota</taxon>
        <taxon>Actinomycetes</taxon>
        <taxon>Micromonosporales</taxon>
        <taxon>Micromonosporaceae</taxon>
        <taxon>Phytomonospora</taxon>
    </lineage>
</organism>
<reference evidence="3 4" key="1">
    <citation type="submission" date="2020-08" db="EMBL/GenBank/DDBJ databases">
        <title>Genomic Encyclopedia of Type Strains, Phase IV (KMG-IV): sequencing the most valuable type-strain genomes for metagenomic binning, comparative biology and taxonomic classification.</title>
        <authorList>
            <person name="Goeker M."/>
        </authorList>
    </citation>
    <scope>NUCLEOTIDE SEQUENCE [LARGE SCALE GENOMIC DNA]</scope>
    <source>
        <strain evidence="3 4">YIM 65646</strain>
    </source>
</reference>
<dbReference type="EMBL" id="JACHGT010000005">
    <property type="protein sequence ID" value="MBB6034739.1"/>
    <property type="molecule type" value="Genomic_DNA"/>
</dbReference>
<dbReference type="AlphaFoldDB" id="A0A841FQA3"/>
<keyword evidence="2" id="KW-0732">Signal</keyword>
<name>A0A841FQA3_9ACTN</name>
<feature type="signal peptide" evidence="2">
    <location>
        <begin position="1"/>
        <end position="27"/>
    </location>
</feature>
<feature type="compositionally biased region" description="Low complexity" evidence="1">
    <location>
        <begin position="24"/>
        <end position="42"/>
    </location>
</feature>
<protein>
    <submittedName>
        <fullName evidence="3">Uncharacterized protein</fullName>
    </submittedName>
</protein>
<feature type="chain" id="PRO_5032452800" evidence="2">
    <location>
        <begin position="28"/>
        <end position="662"/>
    </location>
</feature>
<evidence type="ECO:0000313" key="3">
    <source>
        <dbReference type="EMBL" id="MBB6034739.1"/>
    </source>
</evidence>
<evidence type="ECO:0000256" key="2">
    <source>
        <dbReference type="SAM" id="SignalP"/>
    </source>
</evidence>
<sequence length="662" mass="69785">MRSRLVTPLLAAAAVLLSTVPATTGQAAPASPTTPAPSRSVTLPTGDRVNLYPNGAYGFEPAAGRDGIGYLSPKALDGSGDVSFIPADMVGEFGEGGLDPRRFNVSALLRAGVTDAATAPVADARAYDGLVPASANTLATKETRTVTVTFRDKSGAVPDNVNASVVSADGAVWDSVYLDDAAVATMELPPGEYGLAADILDAAEGDRKAVYVAALKTFTVGDAPVAITVNGAKSVPVTAKVERRSTLEARQLNLTWAYGGEEPGQLRTDASFGPDVAVYATPLADPRAGYAHSEIRNGPQGANGSYTYRLLFTEAGKVPARLVHEVDDDELAAVAVEYGGFGIPAAAARLCFNQGHADRREVPSCISETVDLPYRGTELVVADPDLYNLPSIELRDRETWQTMGYDGPPRSFAAPGDYEWSVGTGPLTYGIRPYATEDPDDDKGASGMYRVDDLLYFGFDQLGDGPAGEDYWLYGGDMDDSPLNNVAVITRDGAEINRITGDVTWFDTGLPPGEAGRYRLVIDGHLDVPWSNLLTGYRLDWTFDTAPSGVPEKSTPLPFSLVVFGADGVHGGVADRETPQRVTLDYTSQSGGTEATASTLAFEVSYDEGATWTSVALDRDGDHATATLHHPAGAGFVSVRTTATDDLGSSITQTTVRSYALV</sequence>
<dbReference type="Proteomes" id="UP000548476">
    <property type="component" value="Unassembled WGS sequence"/>
</dbReference>